<evidence type="ECO:0008006" key="2">
    <source>
        <dbReference type="Google" id="ProtNLM"/>
    </source>
</evidence>
<name>A0A381TJX0_9ZZZZ</name>
<gene>
    <name evidence="1" type="ORF">METZ01_LOCUS68665</name>
</gene>
<dbReference type="EMBL" id="UINC01004639">
    <property type="protein sequence ID" value="SVA15811.1"/>
    <property type="molecule type" value="Genomic_DNA"/>
</dbReference>
<organism evidence="1">
    <name type="scientific">marine metagenome</name>
    <dbReference type="NCBI Taxonomy" id="408172"/>
    <lineage>
        <taxon>unclassified sequences</taxon>
        <taxon>metagenomes</taxon>
        <taxon>ecological metagenomes</taxon>
    </lineage>
</organism>
<evidence type="ECO:0000313" key="1">
    <source>
        <dbReference type="EMBL" id="SVA15811.1"/>
    </source>
</evidence>
<feature type="non-terminal residue" evidence="1">
    <location>
        <position position="1"/>
    </location>
</feature>
<protein>
    <recommendedName>
        <fullName evidence="2">YCII-related domain-containing protein</fullName>
    </recommendedName>
</protein>
<dbReference type="AlphaFoldDB" id="A0A381TJX0"/>
<accession>A0A381TJX0</accession>
<proteinExistence type="predicted"/>
<reference evidence="1" key="1">
    <citation type="submission" date="2018-05" db="EMBL/GenBank/DDBJ databases">
        <authorList>
            <person name="Lanie J.A."/>
            <person name="Ng W.-L."/>
            <person name="Kazmierczak K.M."/>
            <person name="Andrzejewski T.M."/>
            <person name="Davidsen T.M."/>
            <person name="Wayne K.J."/>
            <person name="Tettelin H."/>
            <person name="Glass J.I."/>
            <person name="Rusch D."/>
            <person name="Podicherti R."/>
            <person name="Tsui H.-C.T."/>
            <person name="Winkler M.E."/>
        </authorList>
    </citation>
    <scope>NUCLEOTIDE SEQUENCE</scope>
</reference>
<sequence>GITAKAYKKVDSSNTVYVIGEIPSKEVFDEFFSDPDFHKHMEDIGVILPVDVTVLEEI</sequence>